<evidence type="ECO:0000256" key="8">
    <source>
        <dbReference type="ARBA" id="ARBA00048679"/>
    </source>
</evidence>
<feature type="region of interest" description="Disordered" evidence="10">
    <location>
        <begin position="523"/>
        <end position="546"/>
    </location>
</feature>
<evidence type="ECO:0000256" key="11">
    <source>
        <dbReference type="SAM" id="Phobius"/>
    </source>
</evidence>
<dbReference type="InterPro" id="IPR008271">
    <property type="entry name" value="Ser/Thr_kinase_AS"/>
</dbReference>
<dbReference type="RefSeq" id="WP_059075885.1">
    <property type="nucleotide sequence ID" value="NZ_CP011940.1"/>
</dbReference>
<evidence type="ECO:0000313" key="15">
    <source>
        <dbReference type="EMBL" id="NME27475.1"/>
    </source>
</evidence>
<dbReference type="SUPFAM" id="SSF54184">
    <property type="entry name" value="Penicillin-binding protein 2x (pbp-2x), c-terminal domain"/>
    <property type="match status" value="1"/>
</dbReference>
<organism evidence="15 16">
    <name type="scientific">Megasphaera hexanoica</name>
    <dbReference type="NCBI Taxonomy" id="1675036"/>
    <lineage>
        <taxon>Bacteria</taxon>
        <taxon>Bacillati</taxon>
        <taxon>Bacillota</taxon>
        <taxon>Negativicutes</taxon>
        <taxon>Veillonellales</taxon>
        <taxon>Veillonellaceae</taxon>
        <taxon>Megasphaera</taxon>
    </lineage>
</organism>
<keyword evidence="4 9" id="KW-0547">Nucleotide-binding</keyword>
<dbReference type="NCBIfam" id="NF033483">
    <property type="entry name" value="PknB_PASTA_kin"/>
    <property type="match status" value="1"/>
</dbReference>
<keyword evidence="6 9" id="KW-0067">ATP-binding</keyword>
<reference evidence="15 16" key="1">
    <citation type="submission" date="2020-04" db="EMBL/GenBank/DDBJ databases">
        <authorList>
            <person name="Hitch T.C.A."/>
            <person name="Wylensek D."/>
            <person name="Clavel T."/>
        </authorList>
    </citation>
    <scope>NUCLEOTIDE SEQUENCE [LARGE SCALE GENOMIC DNA]</scope>
    <source>
        <strain evidence="15 16">Oil-RF-744-FAT-WT-6-1</strain>
    </source>
</reference>
<dbReference type="Gene3D" id="3.30.10.20">
    <property type="match status" value="3"/>
</dbReference>
<proteinExistence type="predicted"/>
<feature type="binding site" evidence="9">
    <location>
        <position position="39"/>
    </location>
    <ligand>
        <name>ATP</name>
        <dbReference type="ChEBI" id="CHEBI:30616"/>
    </ligand>
</feature>
<evidence type="ECO:0000313" key="14">
    <source>
        <dbReference type="EMBL" id="MFG6272440.1"/>
    </source>
</evidence>
<name>A0A848BQC9_9FIRM</name>
<keyword evidence="11" id="KW-0472">Membrane</keyword>
<dbReference type="Proteomes" id="UP001605989">
    <property type="component" value="Unassembled WGS sequence"/>
</dbReference>
<dbReference type="PROSITE" id="PS00108">
    <property type="entry name" value="PROTEIN_KINASE_ST"/>
    <property type="match status" value="1"/>
</dbReference>
<dbReference type="FunFam" id="1.10.510.10:FF:000021">
    <property type="entry name" value="Serine/threonine protein kinase"/>
    <property type="match status" value="1"/>
</dbReference>
<dbReference type="AlphaFoldDB" id="A0A848BQC9"/>
<evidence type="ECO:0000313" key="17">
    <source>
        <dbReference type="Proteomes" id="UP001605989"/>
    </source>
</evidence>
<dbReference type="CDD" id="cd06577">
    <property type="entry name" value="PASTA_pknB"/>
    <property type="match status" value="3"/>
</dbReference>
<dbReference type="GO" id="GO:0005524">
    <property type="term" value="F:ATP binding"/>
    <property type="evidence" value="ECO:0007669"/>
    <property type="project" value="UniProtKB-UniRule"/>
</dbReference>
<evidence type="ECO:0000256" key="3">
    <source>
        <dbReference type="ARBA" id="ARBA00022679"/>
    </source>
</evidence>
<dbReference type="EC" id="2.7.11.1" evidence="1"/>
<feature type="compositionally biased region" description="Polar residues" evidence="10">
    <location>
        <begin position="523"/>
        <end position="544"/>
    </location>
</feature>
<dbReference type="Proteomes" id="UP000591071">
    <property type="component" value="Unassembled WGS sequence"/>
</dbReference>
<comment type="caution">
    <text evidence="15">The sequence shown here is derived from an EMBL/GenBank/DDBJ whole genome shotgun (WGS) entry which is preliminary data.</text>
</comment>
<accession>A0A848BQC9</accession>
<dbReference type="PANTHER" id="PTHR43289">
    <property type="entry name" value="MITOGEN-ACTIVATED PROTEIN KINASE KINASE KINASE 20-RELATED"/>
    <property type="match status" value="1"/>
</dbReference>
<sequence>MIGHILDNRYKILEKVGSGGMASVYKAQDILLDRIVAVKVLHSKYASDHDFVVRFRQEAQAAAKLSHPNIVNIYDVGYDENAHYIVMEYVRGETLKEYIEKHGHLPINTSIQITFDIGEALEHAHANGIVHCDIKPHNILVTETGRIKVADFGIARAINSSATNKGDNSVLGSVHYFSPEQASGGKIDERTDIYSLGVVMYEMMTGVVPFEGDTAISVALQHVQDDIPLPSKYNRRIPQLVERCILKAMAKNPDDRFQSVTEMMSELRMAQGFVNTNKAKGAPPIIKNNFNTQKIQPMKDRQEPKRKGFFARFVDSISNHSKKSIVIGMMIVFVATFAWAFFSFGNFWSTENITVPDVTGKQVEIAKNILKKKNLDVSVKEVESSDVPIGEVISQTPSGGAVVKAQRTIHLTVSKGNKGEEVLIPDLKGLTMDEAEKILKEIGLSIGKVKYESSDSVENGHIISQNPKSPDKVEKGTKINLVICRKNSDETKPSKALPDTSGMSLDAAIKALQDAGYNVGNISNLDSSKDQSQAKVTSQSQQGDSVDLSVEYPSAAPAADPNANNQEQAGTTHTGMVNISVPSGASSQHVQIVVSDDNGSRVVYDRNQSGGDSISKSVSGTGRTRVKVYINNSLVQDQYI</sequence>
<evidence type="ECO:0000256" key="10">
    <source>
        <dbReference type="SAM" id="MobiDB-lite"/>
    </source>
</evidence>
<dbReference type="CDD" id="cd14014">
    <property type="entry name" value="STKc_PknB_like"/>
    <property type="match status" value="1"/>
</dbReference>
<dbReference type="FunFam" id="3.30.200.20:FF:000035">
    <property type="entry name" value="Serine/threonine protein kinase Stk1"/>
    <property type="match status" value="1"/>
</dbReference>
<dbReference type="OrthoDB" id="9788659at2"/>
<keyword evidence="11" id="KW-1133">Transmembrane helix</keyword>
<evidence type="ECO:0000256" key="2">
    <source>
        <dbReference type="ARBA" id="ARBA00022527"/>
    </source>
</evidence>
<reference evidence="14 17" key="2">
    <citation type="submission" date="2024-10" db="EMBL/GenBank/DDBJ databases">
        <authorList>
            <person name="Sang B.-I."/>
            <person name="Prabhaharan D."/>
        </authorList>
    </citation>
    <scope>NUCLEOTIDE SEQUENCE [LARGE SCALE GENOMIC DNA]</scope>
    <source>
        <strain evidence="14 17">MH</strain>
    </source>
</reference>
<dbReference type="KEGG" id="mhw:ACT01_07845"/>
<dbReference type="EMBL" id="JBIEKR010000003">
    <property type="protein sequence ID" value="MFG6272440.1"/>
    <property type="molecule type" value="Genomic_DNA"/>
</dbReference>
<dbReference type="Gene3D" id="3.30.200.20">
    <property type="entry name" value="Phosphorylase Kinase, domain 1"/>
    <property type="match status" value="1"/>
</dbReference>
<dbReference type="SMART" id="SM00740">
    <property type="entry name" value="PASTA"/>
    <property type="match status" value="3"/>
</dbReference>
<dbReference type="PROSITE" id="PS00107">
    <property type="entry name" value="PROTEIN_KINASE_ATP"/>
    <property type="match status" value="1"/>
</dbReference>
<dbReference type="InterPro" id="IPR000719">
    <property type="entry name" value="Prot_kinase_dom"/>
</dbReference>
<dbReference type="Pfam" id="PF03793">
    <property type="entry name" value="PASTA"/>
    <property type="match status" value="3"/>
</dbReference>
<evidence type="ECO:0000256" key="9">
    <source>
        <dbReference type="PROSITE-ProRule" id="PRU10141"/>
    </source>
</evidence>
<dbReference type="PROSITE" id="PS50011">
    <property type="entry name" value="PROTEIN_KINASE_DOM"/>
    <property type="match status" value="1"/>
</dbReference>
<evidence type="ECO:0000259" key="13">
    <source>
        <dbReference type="PROSITE" id="PS51178"/>
    </source>
</evidence>
<feature type="domain" description="PASTA" evidence="13">
    <location>
        <begin position="349"/>
        <end position="415"/>
    </location>
</feature>
<gene>
    <name evidence="15" type="primary">pknB</name>
    <name evidence="14" type="ORF">ACGTZG_04490</name>
    <name evidence="15" type="ORF">HF872_02360</name>
</gene>
<feature type="domain" description="PASTA" evidence="13">
    <location>
        <begin position="419"/>
        <end position="485"/>
    </location>
</feature>
<evidence type="ECO:0000256" key="6">
    <source>
        <dbReference type="ARBA" id="ARBA00022840"/>
    </source>
</evidence>
<dbReference type="GO" id="GO:0004674">
    <property type="term" value="F:protein serine/threonine kinase activity"/>
    <property type="evidence" value="ECO:0007669"/>
    <property type="project" value="UniProtKB-KW"/>
</dbReference>
<evidence type="ECO:0000256" key="5">
    <source>
        <dbReference type="ARBA" id="ARBA00022777"/>
    </source>
</evidence>
<keyword evidence="11" id="KW-0812">Transmembrane</keyword>
<dbReference type="InterPro" id="IPR017441">
    <property type="entry name" value="Protein_kinase_ATP_BS"/>
</dbReference>
<dbReference type="Gene3D" id="1.10.510.10">
    <property type="entry name" value="Transferase(Phosphotransferase) domain 1"/>
    <property type="match status" value="1"/>
</dbReference>
<comment type="catalytic activity">
    <reaction evidence="7">
        <text>L-threonyl-[protein] + ATP = O-phospho-L-threonyl-[protein] + ADP + H(+)</text>
        <dbReference type="Rhea" id="RHEA:46608"/>
        <dbReference type="Rhea" id="RHEA-COMP:11060"/>
        <dbReference type="Rhea" id="RHEA-COMP:11605"/>
        <dbReference type="ChEBI" id="CHEBI:15378"/>
        <dbReference type="ChEBI" id="CHEBI:30013"/>
        <dbReference type="ChEBI" id="CHEBI:30616"/>
        <dbReference type="ChEBI" id="CHEBI:61977"/>
        <dbReference type="ChEBI" id="CHEBI:456216"/>
        <dbReference type="EC" id="2.7.11.1"/>
    </reaction>
</comment>
<evidence type="ECO:0000259" key="12">
    <source>
        <dbReference type="PROSITE" id="PS50011"/>
    </source>
</evidence>
<dbReference type="SUPFAM" id="SSF56112">
    <property type="entry name" value="Protein kinase-like (PK-like)"/>
    <property type="match status" value="1"/>
</dbReference>
<evidence type="ECO:0000256" key="4">
    <source>
        <dbReference type="ARBA" id="ARBA00022741"/>
    </source>
</evidence>
<evidence type="ECO:0000313" key="16">
    <source>
        <dbReference type="Proteomes" id="UP000591071"/>
    </source>
</evidence>
<feature type="domain" description="PASTA" evidence="13">
    <location>
        <begin position="491"/>
        <end position="552"/>
    </location>
</feature>
<dbReference type="EMBL" id="JABAFG010000003">
    <property type="protein sequence ID" value="NME27475.1"/>
    <property type="molecule type" value="Genomic_DNA"/>
</dbReference>
<evidence type="ECO:0000256" key="1">
    <source>
        <dbReference type="ARBA" id="ARBA00012513"/>
    </source>
</evidence>
<dbReference type="Pfam" id="PF00069">
    <property type="entry name" value="Pkinase"/>
    <property type="match status" value="1"/>
</dbReference>
<protein>
    <recommendedName>
        <fullName evidence="1">non-specific serine/threonine protein kinase</fullName>
        <ecNumber evidence="1">2.7.11.1</ecNumber>
    </recommendedName>
</protein>
<dbReference type="InterPro" id="IPR011009">
    <property type="entry name" value="Kinase-like_dom_sf"/>
</dbReference>
<keyword evidence="5 15" id="KW-0418">Kinase</keyword>
<evidence type="ECO:0000256" key="7">
    <source>
        <dbReference type="ARBA" id="ARBA00047899"/>
    </source>
</evidence>
<dbReference type="PANTHER" id="PTHR43289:SF34">
    <property type="entry name" value="SERINE_THREONINE-PROTEIN KINASE YBDM-RELATED"/>
    <property type="match status" value="1"/>
</dbReference>
<dbReference type="PROSITE" id="PS51178">
    <property type="entry name" value="PASTA"/>
    <property type="match status" value="3"/>
</dbReference>
<feature type="domain" description="Protein kinase" evidence="12">
    <location>
        <begin position="10"/>
        <end position="274"/>
    </location>
</feature>
<keyword evidence="2" id="KW-0723">Serine/threonine-protein kinase</keyword>
<dbReference type="InterPro" id="IPR005543">
    <property type="entry name" value="PASTA_dom"/>
</dbReference>
<feature type="transmembrane region" description="Helical" evidence="11">
    <location>
        <begin position="325"/>
        <end position="348"/>
    </location>
</feature>
<comment type="catalytic activity">
    <reaction evidence="8">
        <text>L-seryl-[protein] + ATP = O-phospho-L-seryl-[protein] + ADP + H(+)</text>
        <dbReference type="Rhea" id="RHEA:17989"/>
        <dbReference type="Rhea" id="RHEA-COMP:9863"/>
        <dbReference type="Rhea" id="RHEA-COMP:11604"/>
        <dbReference type="ChEBI" id="CHEBI:15378"/>
        <dbReference type="ChEBI" id="CHEBI:29999"/>
        <dbReference type="ChEBI" id="CHEBI:30616"/>
        <dbReference type="ChEBI" id="CHEBI:83421"/>
        <dbReference type="ChEBI" id="CHEBI:456216"/>
        <dbReference type="EC" id="2.7.11.1"/>
    </reaction>
</comment>
<dbReference type="SMART" id="SM00220">
    <property type="entry name" value="S_TKc"/>
    <property type="match status" value="1"/>
</dbReference>
<keyword evidence="17" id="KW-1185">Reference proteome</keyword>
<keyword evidence="3" id="KW-0808">Transferase</keyword>